<evidence type="ECO:0000313" key="3">
    <source>
        <dbReference type="Proteomes" id="UP001056336"/>
    </source>
</evidence>
<dbReference type="SUPFAM" id="SSF109604">
    <property type="entry name" value="HD-domain/PDEase-like"/>
    <property type="match status" value="1"/>
</dbReference>
<dbReference type="InterPro" id="IPR013976">
    <property type="entry name" value="HDOD"/>
</dbReference>
<dbReference type="Pfam" id="PF08668">
    <property type="entry name" value="HDOD"/>
    <property type="match status" value="1"/>
</dbReference>
<dbReference type="EMBL" id="CP097332">
    <property type="protein sequence ID" value="UQX89773.1"/>
    <property type="molecule type" value="Genomic_DNA"/>
</dbReference>
<dbReference type="InterPro" id="IPR052340">
    <property type="entry name" value="RNase_Y/CdgJ"/>
</dbReference>
<proteinExistence type="predicted"/>
<dbReference type="Proteomes" id="UP001056336">
    <property type="component" value="Chromosome"/>
</dbReference>
<dbReference type="PANTHER" id="PTHR33525">
    <property type="match status" value="1"/>
</dbReference>
<sequence>MTVEAELARYVVPSRAGAAIQVLLLVDDPASGVADLVRVIGSDPAFATKVLALSNSAYYGLSGRVGTLQYAVSVLGFQTIRALAVSIAAGLDRPGAVPAGFWEQAATAATAANTVAPLMGASSPDAFCVGLLHTLGSALLHQQHPLPQLCLPSPDNLDDLEEREHQQYGISHAVAGAQVLESWHFPRRLCELIAGHHDLPLPDADPLTRALHAARTLTDLALNAEADQARGFDALRRLSEGRLTVAHIEPIVRRVKDQSAALLDGLRPS</sequence>
<dbReference type="Gene3D" id="1.10.3210.10">
    <property type="entry name" value="Hypothetical protein af1432"/>
    <property type="match status" value="1"/>
</dbReference>
<dbReference type="PANTHER" id="PTHR33525:SF3">
    <property type="entry name" value="RIBONUCLEASE Y"/>
    <property type="match status" value="1"/>
</dbReference>
<evidence type="ECO:0000259" key="1">
    <source>
        <dbReference type="PROSITE" id="PS51833"/>
    </source>
</evidence>
<name>A0ABY4R2Y1_9ACTN</name>
<accession>A0ABY4R2Y1</accession>
<protein>
    <submittedName>
        <fullName evidence="2">HDOD domain-containing protein</fullName>
    </submittedName>
</protein>
<reference evidence="2" key="1">
    <citation type="journal article" date="2018" name="Int. J. Syst. Evol. Microbiol.">
        <title>Jatrophihabitans telluris sp. nov., isolated from sediment soil of lava forest wetlands and the emended description of the genus Jatrophihabitans.</title>
        <authorList>
            <person name="Lee K.C."/>
            <person name="Suh M.K."/>
            <person name="Eom M.K."/>
            <person name="Kim K.K."/>
            <person name="Kim J.S."/>
            <person name="Kim D.S."/>
            <person name="Ko S.H."/>
            <person name="Shin Y.K."/>
            <person name="Lee J.S."/>
        </authorList>
    </citation>
    <scope>NUCLEOTIDE SEQUENCE</scope>
    <source>
        <strain evidence="2">N237</strain>
    </source>
</reference>
<feature type="domain" description="HDOD" evidence="1">
    <location>
        <begin position="12"/>
        <end position="199"/>
    </location>
</feature>
<reference evidence="2" key="2">
    <citation type="submission" date="2022-05" db="EMBL/GenBank/DDBJ databases">
        <authorList>
            <person name="Kim J.-S."/>
            <person name="Lee K."/>
            <person name="Suh M."/>
            <person name="Eom M."/>
            <person name="Kim J.-S."/>
            <person name="Kim D.-S."/>
            <person name="Ko S.-H."/>
            <person name="Shin Y."/>
            <person name="Lee J.-S."/>
        </authorList>
    </citation>
    <scope>NUCLEOTIDE SEQUENCE</scope>
    <source>
        <strain evidence="2">N237</strain>
    </source>
</reference>
<gene>
    <name evidence="2" type="ORF">M6D93_07165</name>
</gene>
<organism evidence="2 3">
    <name type="scientific">Jatrophihabitans telluris</name>
    <dbReference type="NCBI Taxonomy" id="2038343"/>
    <lineage>
        <taxon>Bacteria</taxon>
        <taxon>Bacillati</taxon>
        <taxon>Actinomycetota</taxon>
        <taxon>Actinomycetes</taxon>
        <taxon>Jatrophihabitantales</taxon>
        <taxon>Jatrophihabitantaceae</taxon>
        <taxon>Jatrophihabitans</taxon>
    </lineage>
</organism>
<evidence type="ECO:0000313" key="2">
    <source>
        <dbReference type="EMBL" id="UQX89773.1"/>
    </source>
</evidence>
<dbReference type="PROSITE" id="PS51833">
    <property type="entry name" value="HDOD"/>
    <property type="match status" value="1"/>
</dbReference>
<keyword evidence="3" id="KW-1185">Reference proteome</keyword>
<dbReference type="RefSeq" id="WP_249773669.1">
    <property type="nucleotide sequence ID" value="NZ_CP097332.1"/>
</dbReference>